<dbReference type="PANTHER" id="PTHR32338:SF10">
    <property type="entry name" value="N-ACETYL-GAMMA-GLUTAMYL-PHOSPHATE REDUCTASE, CHLOROPLASTIC-RELATED"/>
    <property type="match status" value="1"/>
</dbReference>
<organism evidence="8 9">
    <name type="scientific">Gilvimarinus japonicus</name>
    <dbReference type="NCBI Taxonomy" id="1796469"/>
    <lineage>
        <taxon>Bacteria</taxon>
        <taxon>Pseudomonadati</taxon>
        <taxon>Pseudomonadota</taxon>
        <taxon>Gammaproteobacteria</taxon>
        <taxon>Cellvibrionales</taxon>
        <taxon>Cellvibrionaceae</taxon>
        <taxon>Gilvimarinus</taxon>
    </lineage>
</organism>
<dbReference type="GO" id="GO:0003942">
    <property type="term" value="F:N-acetyl-gamma-glutamyl-phosphate reductase activity"/>
    <property type="evidence" value="ECO:0007669"/>
    <property type="project" value="UniProtKB-EC"/>
</dbReference>
<reference evidence="9" key="1">
    <citation type="journal article" date="2019" name="Int. J. Syst. Evol. Microbiol.">
        <title>The Global Catalogue of Microorganisms (GCM) 10K type strain sequencing project: providing services to taxonomists for standard genome sequencing and annotation.</title>
        <authorList>
            <consortium name="The Broad Institute Genomics Platform"/>
            <consortium name="The Broad Institute Genome Sequencing Center for Infectious Disease"/>
            <person name="Wu L."/>
            <person name="Ma J."/>
        </authorList>
    </citation>
    <scope>NUCLEOTIDE SEQUENCE [LARGE SCALE GENOMIC DNA]</scope>
    <source>
        <strain evidence="9">KCTC 52141</strain>
    </source>
</reference>
<keyword evidence="4 5" id="KW-0560">Oxidoreductase</keyword>
<dbReference type="SMART" id="SM00859">
    <property type="entry name" value="Semialdhyde_dh"/>
    <property type="match status" value="1"/>
</dbReference>
<keyword evidence="1 5" id="KW-0055">Arginine biosynthesis</keyword>
<proteinExistence type="inferred from homology"/>
<feature type="domain" description="Semialdehyde dehydrogenase NAD-binding" evidence="7">
    <location>
        <begin position="3"/>
        <end position="141"/>
    </location>
</feature>
<dbReference type="NCBIfam" id="TIGR01850">
    <property type="entry name" value="argC"/>
    <property type="match status" value="1"/>
</dbReference>
<dbReference type="PROSITE" id="PS01224">
    <property type="entry name" value="ARGC"/>
    <property type="match status" value="1"/>
</dbReference>
<keyword evidence="5" id="KW-0963">Cytoplasm</keyword>
<dbReference type="Gene3D" id="3.30.360.10">
    <property type="entry name" value="Dihydrodipicolinate Reductase, domain 2"/>
    <property type="match status" value="1"/>
</dbReference>
<dbReference type="SUPFAM" id="SSF55347">
    <property type="entry name" value="Glyceraldehyde-3-phosphate dehydrogenase-like, C-terminal domain"/>
    <property type="match status" value="1"/>
</dbReference>
<dbReference type="SUPFAM" id="SSF51735">
    <property type="entry name" value="NAD(P)-binding Rossmann-fold domains"/>
    <property type="match status" value="1"/>
</dbReference>
<accession>A0ABV7HPX3</accession>
<evidence type="ECO:0000256" key="4">
    <source>
        <dbReference type="ARBA" id="ARBA00023002"/>
    </source>
</evidence>
<dbReference type="Gene3D" id="3.40.50.720">
    <property type="entry name" value="NAD(P)-binding Rossmann-like Domain"/>
    <property type="match status" value="1"/>
</dbReference>
<dbReference type="InterPro" id="IPR000706">
    <property type="entry name" value="AGPR_type-1"/>
</dbReference>
<comment type="pathway">
    <text evidence="5">Amino-acid biosynthesis; L-arginine biosynthesis; N(2)-acetyl-L-ornithine from L-glutamate: step 3/4.</text>
</comment>
<dbReference type="Proteomes" id="UP001595548">
    <property type="component" value="Unassembled WGS sequence"/>
</dbReference>
<evidence type="ECO:0000259" key="7">
    <source>
        <dbReference type="SMART" id="SM00859"/>
    </source>
</evidence>
<gene>
    <name evidence="5 8" type="primary">argC</name>
    <name evidence="8" type="ORF">ACFOEB_12080</name>
</gene>
<keyword evidence="3 5" id="KW-0521">NADP</keyword>
<dbReference type="Pfam" id="PF01118">
    <property type="entry name" value="Semialdhyde_dh"/>
    <property type="match status" value="1"/>
</dbReference>
<dbReference type="RefSeq" id="WP_339617891.1">
    <property type="nucleotide sequence ID" value="NZ_AP031500.1"/>
</dbReference>
<protein>
    <recommendedName>
        <fullName evidence="5">N-acetyl-gamma-glutamyl-phosphate reductase</fullName>
        <shortName evidence="5">AGPR</shortName>
        <ecNumber evidence="5">1.2.1.38</ecNumber>
    </recommendedName>
    <alternativeName>
        <fullName evidence="5">N-acetyl-glutamate semialdehyde dehydrogenase</fullName>
        <shortName evidence="5">NAGSA dehydrogenase</shortName>
    </alternativeName>
</protein>
<dbReference type="EMBL" id="JBHRTL010000008">
    <property type="protein sequence ID" value="MFC3155943.1"/>
    <property type="molecule type" value="Genomic_DNA"/>
</dbReference>
<dbReference type="EC" id="1.2.1.38" evidence="5"/>
<evidence type="ECO:0000256" key="1">
    <source>
        <dbReference type="ARBA" id="ARBA00022571"/>
    </source>
</evidence>
<feature type="active site" evidence="5 6">
    <location>
        <position position="149"/>
    </location>
</feature>
<sequence length="348" mass="37582">MIKVGIVGGTGYTGVELLRLLSKHPEAEVVVITSRAEAGIPVADLYTNLRGHVDLCFTEPDVATLGECDVVFFATPHGVAQNLMPALLATGTRVIDLSADFRIRDPELWARWYNQTHGCPELISQAVYGVPEYQREAIKQARLVACPGCYPTAIQLGLLPLLEQNLVDSEHLIIDAASGATGAGRQGKVDFLLTEAGDNFKAYGAGGHRHLPEIEQSLRDMQPAGSKPAQVTFVPHLLPMIRGIHATTYARALDANTLPDLQALFEERFADEPFVDVMPAGVHPQTRSVKGSNMCRISVFQPQQRDTIVVLSVIDNLTKGASGQAVQNMNIMFGLAENAGLDVVALLP</sequence>
<dbReference type="PANTHER" id="PTHR32338">
    <property type="entry name" value="N-ACETYL-GAMMA-GLUTAMYL-PHOSPHATE REDUCTASE, CHLOROPLASTIC-RELATED-RELATED"/>
    <property type="match status" value="1"/>
</dbReference>
<comment type="function">
    <text evidence="5">Catalyzes the NADPH-dependent reduction of N-acetyl-5-glutamyl phosphate to yield N-acetyl-L-glutamate 5-semialdehyde.</text>
</comment>
<evidence type="ECO:0000313" key="9">
    <source>
        <dbReference type="Proteomes" id="UP001595548"/>
    </source>
</evidence>
<comment type="subcellular location">
    <subcellularLocation>
        <location evidence="5">Cytoplasm</location>
    </subcellularLocation>
</comment>
<dbReference type="InterPro" id="IPR023013">
    <property type="entry name" value="AGPR_AS"/>
</dbReference>
<keyword evidence="9" id="KW-1185">Reference proteome</keyword>
<keyword evidence="2 5" id="KW-0028">Amino-acid biosynthesis</keyword>
<evidence type="ECO:0000313" key="8">
    <source>
        <dbReference type="EMBL" id="MFC3155943.1"/>
    </source>
</evidence>
<name>A0ABV7HPX3_9GAMM</name>
<dbReference type="InterPro" id="IPR050085">
    <property type="entry name" value="AGPR"/>
</dbReference>
<comment type="similarity">
    <text evidence="5">Belongs to the NAGSA dehydrogenase family. Type 1 subfamily.</text>
</comment>
<evidence type="ECO:0000256" key="6">
    <source>
        <dbReference type="PROSITE-ProRule" id="PRU10010"/>
    </source>
</evidence>
<evidence type="ECO:0000256" key="2">
    <source>
        <dbReference type="ARBA" id="ARBA00022605"/>
    </source>
</evidence>
<dbReference type="InterPro" id="IPR036291">
    <property type="entry name" value="NAD(P)-bd_dom_sf"/>
</dbReference>
<dbReference type="CDD" id="cd17895">
    <property type="entry name" value="AGPR_1_N"/>
    <property type="match status" value="1"/>
</dbReference>
<comment type="catalytic activity">
    <reaction evidence="5">
        <text>N-acetyl-L-glutamate 5-semialdehyde + phosphate + NADP(+) = N-acetyl-L-glutamyl 5-phosphate + NADPH + H(+)</text>
        <dbReference type="Rhea" id="RHEA:21588"/>
        <dbReference type="ChEBI" id="CHEBI:15378"/>
        <dbReference type="ChEBI" id="CHEBI:29123"/>
        <dbReference type="ChEBI" id="CHEBI:43474"/>
        <dbReference type="ChEBI" id="CHEBI:57783"/>
        <dbReference type="ChEBI" id="CHEBI:57936"/>
        <dbReference type="ChEBI" id="CHEBI:58349"/>
        <dbReference type="EC" id="1.2.1.38"/>
    </reaction>
</comment>
<dbReference type="HAMAP" id="MF_00150">
    <property type="entry name" value="ArgC_type1"/>
    <property type="match status" value="1"/>
</dbReference>
<dbReference type="Pfam" id="PF22698">
    <property type="entry name" value="Semialdhyde_dhC_1"/>
    <property type="match status" value="1"/>
</dbReference>
<evidence type="ECO:0000256" key="5">
    <source>
        <dbReference type="HAMAP-Rule" id="MF_00150"/>
    </source>
</evidence>
<evidence type="ECO:0000256" key="3">
    <source>
        <dbReference type="ARBA" id="ARBA00022857"/>
    </source>
</evidence>
<comment type="caution">
    <text evidence="8">The sequence shown here is derived from an EMBL/GenBank/DDBJ whole genome shotgun (WGS) entry which is preliminary data.</text>
</comment>
<dbReference type="InterPro" id="IPR058924">
    <property type="entry name" value="AGPR_dimerisation_dom"/>
</dbReference>
<dbReference type="InterPro" id="IPR000534">
    <property type="entry name" value="Semialdehyde_DH_NAD-bd"/>
</dbReference>
<dbReference type="CDD" id="cd23934">
    <property type="entry name" value="AGPR_1_C"/>
    <property type="match status" value="1"/>
</dbReference>